<dbReference type="InterPro" id="IPR009023">
    <property type="entry name" value="HMG_CoA_Rdtase_NAD(P)-bd_sf"/>
</dbReference>
<dbReference type="InterPro" id="IPR023076">
    <property type="entry name" value="HMG_CoA_Rdtase_CS"/>
</dbReference>
<dbReference type="Gene3D" id="3.90.770.10">
    <property type="entry name" value="3-hydroxy-3-methylglutaryl-coenzyme A Reductase, Chain A, domain 2"/>
    <property type="match status" value="2"/>
</dbReference>
<dbReference type="InterPro" id="IPR002202">
    <property type="entry name" value="HMG_CoA_Rdtase"/>
</dbReference>
<gene>
    <name evidence="3" type="ORF">METZ01_LOCUS175771</name>
</gene>
<dbReference type="PROSITE" id="PS00066">
    <property type="entry name" value="HMG_COA_REDUCTASE_1"/>
    <property type="match status" value="1"/>
</dbReference>
<proteinExistence type="inferred from homology"/>
<dbReference type="InterPro" id="IPR023074">
    <property type="entry name" value="HMG_CoA_Rdtase_cat_sf"/>
</dbReference>
<dbReference type="PANTHER" id="PTHR10572">
    <property type="entry name" value="3-HYDROXY-3-METHYLGLUTARYL-COENZYME A REDUCTASE"/>
    <property type="match status" value="1"/>
</dbReference>
<dbReference type="SUPFAM" id="SSF55035">
    <property type="entry name" value="NAD-binding domain of HMG-CoA reductase"/>
    <property type="match status" value="1"/>
</dbReference>
<dbReference type="InterPro" id="IPR009029">
    <property type="entry name" value="HMG_CoA_Rdtase_sub-bd_dom_sf"/>
</dbReference>
<dbReference type="Pfam" id="PF00368">
    <property type="entry name" value="HMG-CoA_red"/>
    <property type="match status" value="1"/>
</dbReference>
<protein>
    <recommendedName>
        <fullName evidence="4">HMG-CoA reductase</fullName>
    </recommendedName>
</protein>
<dbReference type="PROSITE" id="PS01192">
    <property type="entry name" value="HMG_COA_REDUCTASE_3"/>
    <property type="match status" value="1"/>
</dbReference>
<dbReference type="PRINTS" id="PR00071">
    <property type="entry name" value="HMGCOARDTASE"/>
</dbReference>
<dbReference type="PROSITE" id="PS50065">
    <property type="entry name" value="HMG_COA_REDUCTASE_4"/>
    <property type="match status" value="1"/>
</dbReference>
<dbReference type="NCBIfam" id="TIGR00532">
    <property type="entry name" value="HMG_CoA_R_NAD"/>
    <property type="match status" value="1"/>
</dbReference>
<comment type="similarity">
    <text evidence="1">Belongs to the HMG-CoA reductase family.</text>
</comment>
<evidence type="ECO:0000256" key="1">
    <source>
        <dbReference type="ARBA" id="ARBA00007661"/>
    </source>
</evidence>
<name>A0A382CC34_9ZZZZ</name>
<dbReference type="CDD" id="cd00644">
    <property type="entry name" value="HMG-CoA_reductase_classII"/>
    <property type="match status" value="1"/>
</dbReference>
<evidence type="ECO:0000256" key="2">
    <source>
        <dbReference type="ARBA" id="ARBA00023002"/>
    </source>
</evidence>
<dbReference type="InterPro" id="IPR004553">
    <property type="entry name" value="HMG_CoA_Rdtase_bac-typ"/>
</dbReference>
<dbReference type="EMBL" id="UINC01033510">
    <property type="protein sequence ID" value="SVB22917.1"/>
    <property type="molecule type" value="Genomic_DNA"/>
</dbReference>
<evidence type="ECO:0000313" key="3">
    <source>
        <dbReference type="EMBL" id="SVB22917.1"/>
    </source>
</evidence>
<dbReference type="AlphaFoldDB" id="A0A382CC34"/>
<dbReference type="PANTHER" id="PTHR10572:SF24">
    <property type="entry name" value="3-HYDROXY-3-METHYLGLUTARYL-COENZYME A REDUCTASE"/>
    <property type="match status" value="1"/>
</dbReference>
<accession>A0A382CC34</accession>
<dbReference type="SUPFAM" id="SSF56542">
    <property type="entry name" value="Substrate-binding domain of HMG-CoA reductase"/>
    <property type="match status" value="1"/>
</dbReference>
<keyword evidence="2" id="KW-0560">Oxidoreductase</keyword>
<dbReference type="Gene3D" id="1.10.8.660">
    <property type="match status" value="1"/>
</dbReference>
<dbReference type="PROSITE" id="PS00318">
    <property type="entry name" value="HMG_COA_REDUCTASE_2"/>
    <property type="match status" value="1"/>
</dbReference>
<sequence>GKTANRMIENVIGSFPMPLGVAANFKVNGEELFVPMALEEPSVVAAASNMAKGTLPKGIAVDSDEPVMIGQIQLVDLDDAFAAKATVEAAADEIVALANEQDPILVKFGGGCRGIEVRVLDSAVGPMVITHLLVDCRDAMGANAVNTMAEAVAPRLETLTGGRVYLRIISNLAVHRKTRASAIWPAEFLGGEEVVDGIIAAYAFACADPFRVATHNKGIMNGIDPVVIATGNDWRAIEAGAHSYGGWKEGDSSFTRWEKTDSGDLHGSIELPMAVGLVGGATATHPTARACVKMMGLEIPGGAEKLAGIIAAVGLCQNLGALRALASEGIQRGHMGLHARNLAVAAGAEDSEIDAVAERLKREGKVRADLAEQFLKELREG</sequence>
<dbReference type="GO" id="GO:0004420">
    <property type="term" value="F:hydroxymethylglutaryl-CoA reductase (NADPH) activity"/>
    <property type="evidence" value="ECO:0007669"/>
    <property type="project" value="InterPro"/>
</dbReference>
<evidence type="ECO:0008006" key="4">
    <source>
        <dbReference type="Google" id="ProtNLM"/>
    </source>
</evidence>
<feature type="non-terminal residue" evidence="3">
    <location>
        <position position="1"/>
    </location>
</feature>
<reference evidence="3" key="1">
    <citation type="submission" date="2018-05" db="EMBL/GenBank/DDBJ databases">
        <authorList>
            <person name="Lanie J.A."/>
            <person name="Ng W.-L."/>
            <person name="Kazmierczak K.M."/>
            <person name="Andrzejewski T.M."/>
            <person name="Davidsen T.M."/>
            <person name="Wayne K.J."/>
            <person name="Tettelin H."/>
            <person name="Glass J.I."/>
            <person name="Rusch D."/>
            <person name="Podicherti R."/>
            <person name="Tsui H.-C.T."/>
            <person name="Winkler M.E."/>
        </authorList>
    </citation>
    <scope>NUCLEOTIDE SEQUENCE</scope>
</reference>
<dbReference type="GO" id="GO:0015936">
    <property type="term" value="P:coenzyme A metabolic process"/>
    <property type="evidence" value="ECO:0007669"/>
    <property type="project" value="InterPro"/>
</dbReference>
<organism evidence="3">
    <name type="scientific">marine metagenome</name>
    <dbReference type="NCBI Taxonomy" id="408172"/>
    <lineage>
        <taxon>unclassified sequences</taxon>
        <taxon>metagenomes</taxon>
        <taxon>ecological metagenomes</taxon>
    </lineage>
</organism>